<comment type="similarity">
    <text evidence="6">Belongs to the protein kinase superfamily. Ser/Thr protein kinase family. GCN2 subfamily.</text>
</comment>
<keyword evidence="4" id="KW-0067">ATP-binding</keyword>
<dbReference type="Gene3D" id="1.10.510.10">
    <property type="entry name" value="Transferase(Phosphotransferase) domain 1"/>
    <property type="match status" value="1"/>
</dbReference>
<keyword evidence="3" id="KW-0418">Kinase</keyword>
<evidence type="ECO:0000256" key="3">
    <source>
        <dbReference type="ARBA" id="ARBA00022777"/>
    </source>
</evidence>
<feature type="region of interest" description="Disordered" evidence="7">
    <location>
        <begin position="231"/>
        <end position="277"/>
    </location>
</feature>
<dbReference type="InterPro" id="IPR050339">
    <property type="entry name" value="CC_SR_Kinase"/>
</dbReference>
<dbReference type="GeneID" id="24921226"/>
<dbReference type="GO" id="GO:0017148">
    <property type="term" value="P:negative regulation of translation"/>
    <property type="evidence" value="ECO:0007669"/>
    <property type="project" value="UniProtKB-KW"/>
</dbReference>
<evidence type="ECO:0000259" key="8">
    <source>
        <dbReference type="PROSITE" id="PS50011"/>
    </source>
</evidence>
<reference evidence="9" key="1">
    <citation type="submission" date="2010-02" db="EMBL/GenBank/DDBJ databases">
        <title>Sequencing and annotation of the Blastocystis hominis genome.</title>
        <authorList>
            <person name="Wincker P."/>
        </authorList>
    </citation>
    <scope>NUCLEOTIDE SEQUENCE</scope>
    <source>
        <strain evidence="9">Singapore isolate B</strain>
    </source>
</reference>
<dbReference type="SMART" id="SM00220">
    <property type="entry name" value="S_TKc"/>
    <property type="match status" value="1"/>
</dbReference>
<dbReference type="InParanoid" id="D8M8R0"/>
<dbReference type="GO" id="GO:0005634">
    <property type="term" value="C:nucleus"/>
    <property type="evidence" value="ECO:0007669"/>
    <property type="project" value="TreeGrafter"/>
</dbReference>
<feature type="compositionally biased region" description="Low complexity" evidence="7">
    <location>
        <begin position="54"/>
        <end position="74"/>
    </location>
</feature>
<dbReference type="GO" id="GO:0004672">
    <property type="term" value="F:protein kinase activity"/>
    <property type="evidence" value="ECO:0007669"/>
    <property type="project" value="InterPro"/>
</dbReference>
<dbReference type="EMBL" id="FN668688">
    <property type="protein sequence ID" value="CBK24449.2"/>
    <property type="molecule type" value="Genomic_DNA"/>
</dbReference>
<keyword evidence="5" id="KW-0652">Protein synthesis inhibitor</keyword>
<feature type="region of interest" description="Disordered" evidence="7">
    <location>
        <begin position="54"/>
        <end position="80"/>
    </location>
</feature>
<feature type="compositionally biased region" description="Low complexity" evidence="7">
    <location>
        <begin position="249"/>
        <end position="277"/>
    </location>
</feature>
<accession>D8M8R0</accession>
<evidence type="ECO:0000256" key="4">
    <source>
        <dbReference type="ARBA" id="ARBA00022840"/>
    </source>
</evidence>
<dbReference type="InterPro" id="IPR011009">
    <property type="entry name" value="Kinase-like_dom_sf"/>
</dbReference>
<proteinExistence type="inferred from homology"/>
<evidence type="ECO:0000256" key="5">
    <source>
        <dbReference type="ARBA" id="ARBA00023193"/>
    </source>
</evidence>
<evidence type="ECO:0000256" key="7">
    <source>
        <dbReference type="SAM" id="MobiDB-lite"/>
    </source>
</evidence>
<dbReference type="InterPro" id="IPR008271">
    <property type="entry name" value="Ser/Thr_kinase_AS"/>
</dbReference>
<dbReference type="OrthoDB" id="341578at2759"/>
<dbReference type="CDD" id="cd00180">
    <property type="entry name" value="PKc"/>
    <property type="match status" value="1"/>
</dbReference>
<keyword evidence="1" id="KW-0808">Transferase</keyword>
<feature type="domain" description="Protein kinase" evidence="8">
    <location>
        <begin position="1"/>
        <end position="424"/>
    </location>
</feature>
<sequence length="424" mass="45318">MNSQGSEALKRARGEVVTLSTLRYKHIVGYNSAWIEQELGSTLLEELSENSSGFPVLSSSSSSSSSSPSDSPDSFGVTNKYAIDPELPASRFSPIPPDSILYNDYVQKTPANDPSSSLDSSLYAMVPAEIAPVPREESEHSSYCLYIQMEYCADGSLRDFLNRRDAPLSVRLDYFRQLLQGLKYLHSKEIIHRDLKPENVLIHEGVVKIADFGLASLIASRRQDCHCHFPSKQASHPRVSKPPIEVTYPSSRNSPSSSIIITPLSDSADSSTCSPSDEVSSEASNAFAFEFIHSQSSPTVVSCSSSSVASSSSFSSCTSSFSSSSSSLTRSSSPSSSSSSSAFSFSSSSSSPSSSSQHSPFSHSELSSASLSSPSFAAAIYEPLTSGIGTTTYARYSSKHRSIVALSSSIRRAITLPPTSTALV</sequence>
<dbReference type="GO" id="GO:0005737">
    <property type="term" value="C:cytoplasm"/>
    <property type="evidence" value="ECO:0007669"/>
    <property type="project" value="TreeGrafter"/>
</dbReference>
<dbReference type="GO" id="GO:0005524">
    <property type="term" value="F:ATP binding"/>
    <property type="evidence" value="ECO:0007669"/>
    <property type="project" value="UniProtKB-KW"/>
</dbReference>
<dbReference type="AlphaFoldDB" id="D8M8R0"/>
<dbReference type="Pfam" id="PF00069">
    <property type="entry name" value="Pkinase"/>
    <property type="match status" value="1"/>
</dbReference>
<evidence type="ECO:0000256" key="6">
    <source>
        <dbReference type="ARBA" id="ARBA00037982"/>
    </source>
</evidence>
<evidence type="ECO:0000256" key="1">
    <source>
        <dbReference type="ARBA" id="ARBA00022679"/>
    </source>
</evidence>
<dbReference type="Proteomes" id="UP000008312">
    <property type="component" value="Unassembled WGS sequence"/>
</dbReference>
<dbReference type="RefSeq" id="XP_012898497.1">
    <property type="nucleotide sequence ID" value="XM_013043043.1"/>
</dbReference>
<name>D8M8R0_BLAHO</name>
<dbReference type="InterPro" id="IPR000719">
    <property type="entry name" value="Prot_kinase_dom"/>
</dbReference>
<dbReference type="SUPFAM" id="SSF56112">
    <property type="entry name" value="Protein kinase-like (PK-like)"/>
    <property type="match status" value="1"/>
</dbReference>
<keyword evidence="10" id="KW-1185">Reference proteome</keyword>
<protein>
    <recommendedName>
        <fullName evidence="8">Protein kinase domain-containing protein</fullName>
    </recommendedName>
</protein>
<dbReference type="PROSITE" id="PS50011">
    <property type="entry name" value="PROTEIN_KINASE_DOM"/>
    <property type="match status" value="1"/>
</dbReference>
<evidence type="ECO:0000256" key="2">
    <source>
        <dbReference type="ARBA" id="ARBA00022741"/>
    </source>
</evidence>
<evidence type="ECO:0000313" key="10">
    <source>
        <dbReference type="Proteomes" id="UP000008312"/>
    </source>
</evidence>
<organism evidence="9">
    <name type="scientific">Blastocystis hominis</name>
    <dbReference type="NCBI Taxonomy" id="12968"/>
    <lineage>
        <taxon>Eukaryota</taxon>
        <taxon>Sar</taxon>
        <taxon>Stramenopiles</taxon>
        <taxon>Bigyra</taxon>
        <taxon>Opalozoa</taxon>
        <taxon>Opalinata</taxon>
        <taxon>Blastocystidae</taxon>
        <taxon>Blastocystis</taxon>
    </lineage>
</organism>
<gene>
    <name evidence="9" type="ORF">GSBLH_T00004189001</name>
</gene>
<evidence type="ECO:0000313" key="9">
    <source>
        <dbReference type="EMBL" id="CBK24449.2"/>
    </source>
</evidence>
<dbReference type="PROSITE" id="PS00108">
    <property type="entry name" value="PROTEIN_KINASE_ST"/>
    <property type="match status" value="1"/>
</dbReference>
<dbReference type="PANTHER" id="PTHR11042">
    <property type="entry name" value="EUKARYOTIC TRANSLATION INITIATION FACTOR 2-ALPHA KINASE EIF2-ALPHA KINASE -RELATED"/>
    <property type="match status" value="1"/>
</dbReference>
<keyword evidence="2" id="KW-0547">Nucleotide-binding</keyword>